<proteinExistence type="predicted"/>
<protein>
    <submittedName>
        <fullName evidence="1">Rna-directed dna polymerase from mobile element jockey-like</fullName>
    </submittedName>
</protein>
<comment type="caution">
    <text evidence="1">The sequence shown here is derived from an EMBL/GenBank/DDBJ whole genome shotgun (WGS) entry which is preliminary data.</text>
</comment>
<evidence type="ECO:0000313" key="2">
    <source>
        <dbReference type="Proteomes" id="UP001145742"/>
    </source>
</evidence>
<accession>A0ABQ9DPM6</accession>
<sequence>MMKAKVHLELTLSKVIKDNKKAFYKYISSRRNIRENMVLLLNQMTVMVMGDTEKMDLLNAFFASVFAAEESSQESQTSEIREGG</sequence>
<keyword evidence="2" id="KW-1185">Reference proteome</keyword>
<dbReference type="EMBL" id="WHWB01032824">
    <property type="protein sequence ID" value="KAJ7423510.1"/>
    <property type="molecule type" value="Genomic_DNA"/>
</dbReference>
<dbReference type="PANTHER" id="PTHR33395:SF22">
    <property type="entry name" value="REVERSE TRANSCRIPTASE DOMAIN-CONTAINING PROTEIN"/>
    <property type="match status" value="1"/>
</dbReference>
<dbReference type="PANTHER" id="PTHR33395">
    <property type="entry name" value="TRANSCRIPTASE, PUTATIVE-RELATED-RELATED"/>
    <property type="match status" value="1"/>
</dbReference>
<dbReference type="Proteomes" id="UP001145742">
    <property type="component" value="Unassembled WGS sequence"/>
</dbReference>
<evidence type="ECO:0000313" key="1">
    <source>
        <dbReference type="EMBL" id="KAJ7423510.1"/>
    </source>
</evidence>
<reference evidence="1" key="1">
    <citation type="submission" date="2019-10" db="EMBL/GenBank/DDBJ databases">
        <authorList>
            <person name="Soares A.E.R."/>
            <person name="Aleixo A."/>
            <person name="Schneider P."/>
            <person name="Miyaki C.Y."/>
            <person name="Schneider M.P."/>
            <person name="Mello C."/>
            <person name="Vasconcelos A.T.R."/>
        </authorList>
    </citation>
    <scope>NUCLEOTIDE SEQUENCE</scope>
    <source>
        <tissue evidence="1">Muscle</tissue>
    </source>
</reference>
<gene>
    <name evidence="1" type="ORF">WISP_33462</name>
</gene>
<name>A0ABQ9DPM6_9PASS</name>
<organism evidence="1 2">
    <name type="scientific">Willisornis vidua</name>
    <name type="common">Xingu scale-backed antbird</name>
    <dbReference type="NCBI Taxonomy" id="1566151"/>
    <lineage>
        <taxon>Eukaryota</taxon>
        <taxon>Metazoa</taxon>
        <taxon>Chordata</taxon>
        <taxon>Craniata</taxon>
        <taxon>Vertebrata</taxon>
        <taxon>Euteleostomi</taxon>
        <taxon>Archelosauria</taxon>
        <taxon>Archosauria</taxon>
        <taxon>Dinosauria</taxon>
        <taxon>Saurischia</taxon>
        <taxon>Theropoda</taxon>
        <taxon>Coelurosauria</taxon>
        <taxon>Aves</taxon>
        <taxon>Neognathae</taxon>
        <taxon>Neoaves</taxon>
        <taxon>Telluraves</taxon>
        <taxon>Australaves</taxon>
        <taxon>Passeriformes</taxon>
        <taxon>Thamnophilidae</taxon>
        <taxon>Willisornis</taxon>
    </lineage>
</organism>